<evidence type="ECO:0000313" key="3">
    <source>
        <dbReference type="Proteomes" id="UP000064243"/>
    </source>
</evidence>
<protein>
    <recommendedName>
        <fullName evidence="1">DUF1540 domain-containing protein</fullName>
    </recommendedName>
</protein>
<dbReference type="InterPro" id="IPR011437">
    <property type="entry name" value="DUF1540"/>
</dbReference>
<feature type="domain" description="DUF1540" evidence="1">
    <location>
        <begin position="11"/>
        <end position="42"/>
    </location>
</feature>
<sequence>MTIDMPIVSECLASECAYNVDMNCHAKAITVGNSLHAGCDTFFSGSGHTRATTRTAGIGACKSTNCAFNEDLECMTDSIRVAPAGQAVNCMTYSPR</sequence>
<name>A0A106BP41_THIDE</name>
<dbReference type="PATRIC" id="fig|36861.3.peg.1319"/>
<accession>A0A106BP41</accession>
<reference evidence="2 3" key="1">
    <citation type="journal article" date="2015" name="Appl. Environ. Microbiol.">
        <title>Aerobic and Anaerobic Thiosulfate Oxidation by a Cold-Adapted, Subglacial Chemoautotroph.</title>
        <authorList>
            <person name="Harrold Z.R."/>
            <person name="Skidmore M.L."/>
            <person name="Hamilton T.L."/>
            <person name="Desch L."/>
            <person name="Amada K."/>
            <person name="van Gelder W."/>
            <person name="Glover K."/>
            <person name="Roden E.E."/>
            <person name="Boyd E.S."/>
        </authorList>
    </citation>
    <scope>NUCLEOTIDE SEQUENCE [LARGE SCALE GENOMIC DNA]</scope>
    <source>
        <strain evidence="2 3">RG</strain>
    </source>
</reference>
<gene>
    <name evidence="2" type="ORF">ABW22_08340</name>
</gene>
<keyword evidence="3" id="KW-1185">Reference proteome</keyword>
<dbReference type="EMBL" id="LDUG01000021">
    <property type="protein sequence ID" value="KVW96040.1"/>
    <property type="molecule type" value="Genomic_DNA"/>
</dbReference>
<dbReference type="Pfam" id="PF07561">
    <property type="entry name" value="DUF1540"/>
    <property type="match status" value="2"/>
</dbReference>
<dbReference type="AlphaFoldDB" id="A0A106BP41"/>
<dbReference type="Proteomes" id="UP000064243">
    <property type="component" value="Unassembled WGS sequence"/>
</dbReference>
<dbReference type="OrthoDB" id="3213529at2"/>
<evidence type="ECO:0000259" key="1">
    <source>
        <dbReference type="Pfam" id="PF07561"/>
    </source>
</evidence>
<comment type="caution">
    <text evidence="2">The sequence shown here is derived from an EMBL/GenBank/DDBJ whole genome shotgun (WGS) entry which is preliminary data.</text>
</comment>
<proteinExistence type="predicted"/>
<organism evidence="2 3">
    <name type="scientific">Thiobacillus denitrificans</name>
    <dbReference type="NCBI Taxonomy" id="36861"/>
    <lineage>
        <taxon>Bacteria</taxon>
        <taxon>Pseudomonadati</taxon>
        <taxon>Pseudomonadota</taxon>
        <taxon>Betaproteobacteria</taxon>
        <taxon>Nitrosomonadales</taxon>
        <taxon>Thiobacillaceae</taxon>
        <taxon>Thiobacillus</taxon>
    </lineage>
</organism>
<feature type="domain" description="DUF1540" evidence="1">
    <location>
        <begin position="61"/>
        <end position="84"/>
    </location>
</feature>
<evidence type="ECO:0000313" key="2">
    <source>
        <dbReference type="EMBL" id="KVW96040.1"/>
    </source>
</evidence>